<comment type="caution">
    <text evidence="2">The sequence shown here is derived from an EMBL/GenBank/DDBJ whole genome shotgun (WGS) entry which is preliminary data.</text>
</comment>
<evidence type="ECO:0000313" key="3">
    <source>
        <dbReference type="Proteomes" id="UP000326367"/>
    </source>
</evidence>
<organism evidence="2 3">
    <name type="scientific">Stenotrophomonas cyclobalanopsidis</name>
    <dbReference type="NCBI Taxonomy" id="2771362"/>
    <lineage>
        <taxon>Bacteria</taxon>
        <taxon>Pseudomonadati</taxon>
        <taxon>Pseudomonadota</taxon>
        <taxon>Gammaproteobacteria</taxon>
        <taxon>Lysobacterales</taxon>
        <taxon>Lysobacteraceae</taxon>
        <taxon>Stenotrophomonas</taxon>
    </lineage>
</organism>
<dbReference type="EMBL" id="VYKI01000004">
    <property type="protein sequence ID" value="KAA9002316.1"/>
    <property type="molecule type" value="Genomic_DNA"/>
</dbReference>
<evidence type="ECO:0000256" key="1">
    <source>
        <dbReference type="SAM" id="SignalP"/>
    </source>
</evidence>
<name>A0ABQ6T469_9GAMM</name>
<dbReference type="RefSeq" id="WP_150453828.1">
    <property type="nucleotide sequence ID" value="NZ_VYKI01000004.1"/>
</dbReference>
<reference evidence="2 3" key="1">
    <citation type="journal article" date="2020" name="Antonie Van Leeuwenhoek">
        <title>Stenotrophomonas cyclobalanopsidis sp. nov., isolated from the leaf spot disease of Cyclobalanopsis patelliformis.</title>
        <authorList>
            <person name="Bian D.R."/>
            <person name="Xue H."/>
            <person name="Piao C.G."/>
            <person name="Li Y."/>
        </authorList>
    </citation>
    <scope>NUCLEOTIDE SEQUENCE [LARGE SCALE GENOMIC DNA]</scope>
    <source>
        <strain evidence="2 3">TPQG1-4</strain>
    </source>
</reference>
<protein>
    <recommendedName>
        <fullName evidence="4">Lipoprotein</fullName>
    </recommendedName>
</protein>
<keyword evidence="1" id="KW-0732">Signal</keyword>
<evidence type="ECO:0008006" key="4">
    <source>
        <dbReference type="Google" id="ProtNLM"/>
    </source>
</evidence>
<feature type="signal peptide" evidence="1">
    <location>
        <begin position="1"/>
        <end position="26"/>
    </location>
</feature>
<evidence type="ECO:0000313" key="2">
    <source>
        <dbReference type="EMBL" id="KAA9002316.1"/>
    </source>
</evidence>
<gene>
    <name evidence="2" type="ORF">FJU31_05435</name>
</gene>
<sequence>MNQLQYAALALALGLALSACTPAPQAAPAEAAAPAPAPTSTAATASAPAAPVAASADAGTQCPHPVFEDFLAHFGHEIALQEAATADPLLDSYIDAGAEPEPATVERTVALAEVEWPVMPDPATLKSRGREMQVTPLADGQMRVQMRTPDTSDQQTYTFARRPCWQLVKREDESI</sequence>
<proteinExistence type="predicted"/>
<dbReference type="Proteomes" id="UP000326367">
    <property type="component" value="Unassembled WGS sequence"/>
</dbReference>
<accession>A0ABQ6T469</accession>
<keyword evidence="3" id="KW-1185">Reference proteome</keyword>
<feature type="chain" id="PRO_5047443366" description="Lipoprotein" evidence="1">
    <location>
        <begin position="27"/>
        <end position="175"/>
    </location>
</feature>